<evidence type="ECO:0000256" key="1">
    <source>
        <dbReference type="SAM" id="SignalP"/>
    </source>
</evidence>
<gene>
    <name evidence="2" type="ORF">BCU17_14870</name>
</gene>
<proteinExistence type="predicted"/>
<accession>A0A2N7FFT3</accession>
<feature type="signal peptide" evidence="1">
    <location>
        <begin position="1"/>
        <end position="22"/>
    </location>
</feature>
<name>A0A2N7FFT3_VIBSP</name>
<dbReference type="AlphaFoldDB" id="A0A2N7FFT3"/>
<dbReference type="InterPro" id="IPR016879">
    <property type="entry name" value="UCP028299"/>
</dbReference>
<comment type="caution">
    <text evidence="2">The sequence shown here is derived from an EMBL/GenBank/DDBJ whole genome shotgun (WGS) entry which is preliminary data.</text>
</comment>
<evidence type="ECO:0000313" key="3">
    <source>
        <dbReference type="Proteomes" id="UP000235330"/>
    </source>
</evidence>
<sequence length="119" mass="13257">MKNLSLIAAIATASLISFQASGAGFYNSTAVESKMIQGEIVSTQSQAYADGKKMWSDLSDKKSFELSQILFQSNDRVDVKSFELRNGSVEVREFLDSSGTMSFVPMVKVDYRYNYRPSL</sequence>
<dbReference type="RefSeq" id="WP_102515936.1">
    <property type="nucleotide sequence ID" value="NZ_CAWNSM010000014.1"/>
</dbReference>
<evidence type="ECO:0000313" key="2">
    <source>
        <dbReference type="EMBL" id="PMJ68159.1"/>
    </source>
</evidence>
<keyword evidence="1" id="KW-0732">Signal</keyword>
<dbReference type="Proteomes" id="UP000235330">
    <property type="component" value="Unassembled WGS sequence"/>
</dbReference>
<feature type="chain" id="PRO_5014814881" description="DUF3316 domain-containing protein" evidence="1">
    <location>
        <begin position="23"/>
        <end position="119"/>
    </location>
</feature>
<reference evidence="3" key="1">
    <citation type="submission" date="2016-07" db="EMBL/GenBank/DDBJ databases">
        <title>Nontailed viruses are major unrecognized killers of bacteria in the ocean.</title>
        <authorList>
            <person name="Kauffman K."/>
            <person name="Hussain F."/>
            <person name="Yang J."/>
            <person name="Arevalo P."/>
            <person name="Brown J."/>
            <person name="Cutler M."/>
            <person name="Kelly L."/>
            <person name="Polz M.F."/>
        </authorList>
    </citation>
    <scope>NUCLEOTIDE SEQUENCE [LARGE SCALE GENOMIC DNA]</scope>
    <source>
        <strain evidence="3">10N.261.55.E11</strain>
    </source>
</reference>
<dbReference type="Pfam" id="PF11777">
    <property type="entry name" value="DUF3316"/>
    <property type="match status" value="1"/>
</dbReference>
<dbReference type="EMBL" id="MCWU01000014">
    <property type="protein sequence ID" value="PMJ68159.1"/>
    <property type="molecule type" value="Genomic_DNA"/>
</dbReference>
<organism evidence="2 3">
    <name type="scientific">Vibrio splendidus</name>
    <dbReference type="NCBI Taxonomy" id="29497"/>
    <lineage>
        <taxon>Bacteria</taxon>
        <taxon>Pseudomonadati</taxon>
        <taxon>Pseudomonadota</taxon>
        <taxon>Gammaproteobacteria</taxon>
        <taxon>Vibrionales</taxon>
        <taxon>Vibrionaceae</taxon>
        <taxon>Vibrio</taxon>
    </lineage>
</organism>
<evidence type="ECO:0008006" key="4">
    <source>
        <dbReference type="Google" id="ProtNLM"/>
    </source>
</evidence>
<protein>
    <recommendedName>
        <fullName evidence="4">DUF3316 domain-containing protein</fullName>
    </recommendedName>
</protein>